<evidence type="ECO:0000256" key="1">
    <source>
        <dbReference type="ARBA" id="ARBA00004651"/>
    </source>
</evidence>
<keyword evidence="3 6" id="KW-0812">Transmembrane</keyword>
<feature type="transmembrane region" description="Helical" evidence="6">
    <location>
        <begin position="122"/>
        <end position="140"/>
    </location>
</feature>
<feature type="transmembrane region" description="Helical" evidence="6">
    <location>
        <begin position="92"/>
        <end position="110"/>
    </location>
</feature>
<dbReference type="AlphaFoldDB" id="A0A563VXT4"/>
<evidence type="ECO:0000256" key="3">
    <source>
        <dbReference type="ARBA" id="ARBA00022692"/>
    </source>
</evidence>
<name>A0A563VXT4_9CYAN</name>
<dbReference type="Pfam" id="PF06146">
    <property type="entry name" value="PsiE"/>
    <property type="match status" value="1"/>
</dbReference>
<dbReference type="InterPro" id="IPR020948">
    <property type="entry name" value="P_starv_induced_PsiE-like"/>
</dbReference>
<evidence type="ECO:0000313" key="7">
    <source>
        <dbReference type="EMBL" id="VEP16083.1"/>
    </source>
</evidence>
<keyword evidence="2" id="KW-1003">Cell membrane</keyword>
<proteinExistence type="predicted"/>
<dbReference type="GO" id="GO:0005886">
    <property type="term" value="C:plasma membrane"/>
    <property type="evidence" value="ECO:0007669"/>
    <property type="project" value="UniProtKB-SubCell"/>
</dbReference>
<sequence>MNNTIGFQGQSRSFESKFSVKRMFRHLDNFQDLIVFGCCILLVFEMMLMLANTFLGLRAGTSVQDITAQSLFLLILVELFRLLAVYLKHHRIYVGIAVEVAVVSVLREIIVEGLIHMDVPHVFAICVFLSVLGGLMFVSHKVEDVPIEH</sequence>
<comment type="subcellular location">
    <subcellularLocation>
        <location evidence="1">Cell membrane</location>
        <topology evidence="1">Multi-pass membrane protein</topology>
    </subcellularLocation>
</comment>
<organism evidence="7 8">
    <name type="scientific">Hyella patelloides LEGE 07179</name>
    <dbReference type="NCBI Taxonomy" id="945734"/>
    <lineage>
        <taxon>Bacteria</taxon>
        <taxon>Bacillati</taxon>
        <taxon>Cyanobacteriota</taxon>
        <taxon>Cyanophyceae</taxon>
        <taxon>Pleurocapsales</taxon>
        <taxon>Hyellaceae</taxon>
        <taxon>Hyella</taxon>
    </lineage>
</organism>
<keyword evidence="5 6" id="KW-0472">Membrane</keyword>
<reference evidence="7 8" key="1">
    <citation type="submission" date="2019-01" db="EMBL/GenBank/DDBJ databases">
        <authorList>
            <person name="Brito A."/>
        </authorList>
    </citation>
    <scope>NUCLEOTIDE SEQUENCE [LARGE SCALE GENOMIC DNA]</scope>
    <source>
        <strain evidence="7">1</strain>
    </source>
</reference>
<protein>
    <submittedName>
        <fullName evidence="7">Uncharacterized protein</fullName>
    </submittedName>
</protein>
<accession>A0A563VXT4</accession>
<feature type="transmembrane region" description="Helical" evidence="6">
    <location>
        <begin position="66"/>
        <end position="86"/>
    </location>
</feature>
<keyword evidence="4 6" id="KW-1133">Transmembrane helix</keyword>
<feature type="transmembrane region" description="Helical" evidence="6">
    <location>
        <begin position="33"/>
        <end position="54"/>
    </location>
</feature>
<dbReference type="RefSeq" id="WP_222427327.1">
    <property type="nucleotide sequence ID" value="NZ_LR214137.1"/>
</dbReference>
<keyword evidence="8" id="KW-1185">Reference proteome</keyword>
<evidence type="ECO:0000256" key="6">
    <source>
        <dbReference type="SAM" id="Phobius"/>
    </source>
</evidence>
<evidence type="ECO:0000256" key="5">
    <source>
        <dbReference type="ARBA" id="ARBA00023136"/>
    </source>
</evidence>
<evidence type="ECO:0000256" key="4">
    <source>
        <dbReference type="ARBA" id="ARBA00022989"/>
    </source>
</evidence>
<gene>
    <name evidence="7" type="ORF">H1P_4010003</name>
</gene>
<dbReference type="EMBL" id="CAACVJ010000337">
    <property type="protein sequence ID" value="VEP16083.1"/>
    <property type="molecule type" value="Genomic_DNA"/>
</dbReference>
<dbReference type="Proteomes" id="UP000320055">
    <property type="component" value="Unassembled WGS sequence"/>
</dbReference>
<evidence type="ECO:0000313" key="8">
    <source>
        <dbReference type="Proteomes" id="UP000320055"/>
    </source>
</evidence>
<evidence type="ECO:0000256" key="2">
    <source>
        <dbReference type="ARBA" id="ARBA00022475"/>
    </source>
</evidence>